<evidence type="ECO:0000256" key="3">
    <source>
        <dbReference type="ARBA" id="ARBA00023136"/>
    </source>
</evidence>
<protein>
    <recommendedName>
        <fullName evidence="6">Clathrin light chain</fullName>
    </recommendedName>
</protein>
<keyword evidence="5 6" id="KW-0968">Cytoplasmic vesicle</keyword>
<gene>
    <name evidence="9" type="primary">CLC1</name>
    <name evidence="9" type="ORF">FIM1_1880</name>
</gene>
<reference evidence="9 10" key="1">
    <citation type="submission" date="2016-03" db="EMBL/GenBank/DDBJ databases">
        <title>How can Kluyveromyces marxianus grow so fast - potential evolutionary course in Saccharomyces Complex revealed by comparative genomics.</title>
        <authorList>
            <person name="Mo W."/>
            <person name="Lu W."/>
            <person name="Yang X."/>
            <person name="Qi J."/>
            <person name="Lv H."/>
        </authorList>
    </citation>
    <scope>NUCLEOTIDE SEQUENCE [LARGE SCALE GENOMIC DNA]</scope>
    <source>
        <strain evidence="9 10">FIM1</strain>
    </source>
</reference>
<evidence type="ECO:0000256" key="2">
    <source>
        <dbReference type="ARBA" id="ARBA00005263"/>
    </source>
</evidence>
<evidence type="ECO:0000256" key="7">
    <source>
        <dbReference type="SAM" id="Coils"/>
    </source>
</evidence>
<comment type="function">
    <text evidence="6">Clathrin is the major protein of the polyhedral coat of coated pits and vesicles.</text>
</comment>
<accession>A0ABX6ETV4</accession>
<comment type="subcellular location">
    <subcellularLocation>
        <location evidence="1 6">Cytoplasmic vesicle membrane</location>
        <topology evidence="1 6">Peripheral membrane protein</topology>
        <orientation evidence="1 6">Cytoplasmic side</orientation>
    </subcellularLocation>
    <subcellularLocation>
        <location evidence="6">Membrane</location>
        <location evidence="6">Coated pit</location>
        <topology evidence="6">Peripheral membrane protein</topology>
        <orientation evidence="6">Cytoplasmic side</orientation>
    </subcellularLocation>
    <text evidence="6">Cytoplasmic face of coated pits and vesicles.</text>
</comment>
<sequence length="241" mass="26959">MADKFPELEDESVQDNFVANDGDDTDFLRREAEILGDEFKTEQDSELLTQEDDSDSKTLGTSVNEADAIAAASYKEQDNSNNSTGEVEEPSVPAGVDDEEEEEFGELESSHVPAPISRGDSEALKNWKERRELEIAERDQAEEKAKAELQEEAAKHMDDFYENYNIKKHQGIEETRKEAEEFLASIHGFASQDLSVWDKALQLINLEDADIVDGRDRSKFKEILQRLKGNNSAPGAAGKAE</sequence>
<evidence type="ECO:0000256" key="4">
    <source>
        <dbReference type="ARBA" id="ARBA00023176"/>
    </source>
</evidence>
<feature type="region of interest" description="Disordered" evidence="8">
    <location>
        <begin position="1"/>
        <end position="123"/>
    </location>
</feature>
<evidence type="ECO:0000313" key="9">
    <source>
        <dbReference type="EMBL" id="QGN15192.1"/>
    </source>
</evidence>
<proteinExistence type="inferred from homology"/>
<feature type="coiled-coil region" evidence="7">
    <location>
        <begin position="124"/>
        <end position="153"/>
    </location>
</feature>
<keyword evidence="10" id="KW-1185">Reference proteome</keyword>
<evidence type="ECO:0000256" key="1">
    <source>
        <dbReference type="ARBA" id="ARBA00004180"/>
    </source>
</evidence>
<evidence type="ECO:0000256" key="6">
    <source>
        <dbReference type="RuleBase" id="RU363137"/>
    </source>
</evidence>
<feature type="compositionally biased region" description="Acidic residues" evidence="8">
    <location>
        <begin position="96"/>
        <end position="106"/>
    </location>
</feature>
<dbReference type="InterPro" id="IPR000996">
    <property type="entry name" value="Clathrin_L-chain"/>
</dbReference>
<comment type="similarity">
    <text evidence="2 6">Belongs to the clathrin light chain family.</text>
</comment>
<dbReference type="PANTHER" id="PTHR10639:SF7">
    <property type="entry name" value="CLATHRIN LIGHT CHAIN"/>
    <property type="match status" value="1"/>
</dbReference>
<organism evidence="9 10">
    <name type="scientific">Kluyveromyces marxianus</name>
    <name type="common">Yeast</name>
    <name type="synonym">Candida kefyr</name>
    <dbReference type="NCBI Taxonomy" id="4911"/>
    <lineage>
        <taxon>Eukaryota</taxon>
        <taxon>Fungi</taxon>
        <taxon>Dikarya</taxon>
        <taxon>Ascomycota</taxon>
        <taxon>Saccharomycotina</taxon>
        <taxon>Saccharomycetes</taxon>
        <taxon>Saccharomycetales</taxon>
        <taxon>Saccharomycetaceae</taxon>
        <taxon>Kluyveromyces</taxon>
    </lineage>
</organism>
<keyword evidence="7" id="KW-0175">Coiled coil</keyword>
<keyword evidence="3 6" id="KW-0472">Membrane</keyword>
<reference evidence="9 10" key="2">
    <citation type="submission" date="2019-11" db="EMBL/GenBank/DDBJ databases">
        <authorList>
            <person name="Lu H."/>
        </authorList>
    </citation>
    <scope>NUCLEOTIDE SEQUENCE [LARGE SCALE GENOMIC DNA]</scope>
    <source>
        <strain evidence="9 10">FIM1</strain>
    </source>
</reference>
<keyword evidence="4 6" id="KW-0168">Coated pit</keyword>
<evidence type="ECO:0000313" key="10">
    <source>
        <dbReference type="Proteomes" id="UP000422736"/>
    </source>
</evidence>
<dbReference type="Proteomes" id="UP000422736">
    <property type="component" value="Chromosome 3"/>
</dbReference>
<dbReference type="PANTHER" id="PTHR10639">
    <property type="entry name" value="CLATHRIN LIGHT CHAIN"/>
    <property type="match status" value="1"/>
</dbReference>
<evidence type="ECO:0000256" key="8">
    <source>
        <dbReference type="SAM" id="MobiDB-lite"/>
    </source>
</evidence>
<evidence type="ECO:0000256" key="5">
    <source>
        <dbReference type="ARBA" id="ARBA00023329"/>
    </source>
</evidence>
<name>A0ABX6ETV4_KLUMA</name>
<dbReference type="EMBL" id="CP015056">
    <property type="protein sequence ID" value="QGN15192.1"/>
    <property type="molecule type" value="Genomic_DNA"/>
</dbReference>
<dbReference type="Pfam" id="PF01086">
    <property type="entry name" value="Clathrin_lg_ch"/>
    <property type="match status" value="1"/>
</dbReference>
<feature type="compositionally biased region" description="Basic and acidic residues" evidence="8">
    <location>
        <begin position="26"/>
        <end position="43"/>
    </location>
</feature>